<dbReference type="InterPro" id="IPR003682">
    <property type="entry name" value="rRNA_ssu_MeTfrase_G"/>
</dbReference>
<dbReference type="EMBL" id="JADIMZ010000021">
    <property type="protein sequence ID" value="MBO8431960.1"/>
    <property type="molecule type" value="Genomic_DNA"/>
</dbReference>
<feature type="binding site" evidence="6">
    <location>
        <position position="147"/>
    </location>
    <ligand>
        <name>S-adenosyl-L-methionine</name>
        <dbReference type="ChEBI" id="CHEBI:59789"/>
    </ligand>
</feature>
<evidence type="ECO:0000313" key="8">
    <source>
        <dbReference type="Proteomes" id="UP000823612"/>
    </source>
</evidence>
<comment type="caution">
    <text evidence="7">The sequence shown here is derived from an EMBL/GenBank/DDBJ whole genome shotgun (WGS) entry which is preliminary data.</text>
</comment>
<evidence type="ECO:0000256" key="1">
    <source>
        <dbReference type="ARBA" id="ARBA00022490"/>
    </source>
</evidence>
<comment type="caution">
    <text evidence="6">Lacks conserved residue(s) required for the propagation of feature annotation.</text>
</comment>
<dbReference type="InterPro" id="IPR029063">
    <property type="entry name" value="SAM-dependent_MTases_sf"/>
</dbReference>
<comment type="similarity">
    <text evidence="6">Belongs to the methyltransferase superfamily. RNA methyltransferase RsmG family.</text>
</comment>
<evidence type="ECO:0000256" key="6">
    <source>
        <dbReference type="HAMAP-Rule" id="MF_00074"/>
    </source>
</evidence>
<evidence type="ECO:0000256" key="4">
    <source>
        <dbReference type="ARBA" id="ARBA00022679"/>
    </source>
</evidence>
<organism evidence="7 8">
    <name type="scientific">Candidatus Pullibacteroides excrementavium</name>
    <dbReference type="NCBI Taxonomy" id="2840905"/>
    <lineage>
        <taxon>Bacteria</taxon>
        <taxon>Pseudomonadati</taxon>
        <taxon>Bacteroidota</taxon>
        <taxon>Bacteroidia</taxon>
        <taxon>Bacteroidales</taxon>
        <taxon>Candidatus Pullibacteroides</taxon>
    </lineage>
</organism>
<accession>A0A9D9GYQ2</accession>
<dbReference type="GO" id="GO:0070043">
    <property type="term" value="F:rRNA (guanine-N7-)-methyltransferase activity"/>
    <property type="evidence" value="ECO:0007669"/>
    <property type="project" value="UniProtKB-UniRule"/>
</dbReference>
<feature type="binding site" evidence="6">
    <location>
        <begin position="134"/>
        <end position="135"/>
    </location>
    <ligand>
        <name>S-adenosyl-L-methionine</name>
        <dbReference type="ChEBI" id="CHEBI:59789"/>
    </ligand>
</feature>
<evidence type="ECO:0000313" key="7">
    <source>
        <dbReference type="EMBL" id="MBO8431960.1"/>
    </source>
</evidence>
<dbReference type="EC" id="2.1.1.-" evidence="6"/>
<dbReference type="PANTHER" id="PTHR31760:SF0">
    <property type="entry name" value="S-ADENOSYL-L-METHIONINE-DEPENDENT METHYLTRANSFERASES SUPERFAMILY PROTEIN"/>
    <property type="match status" value="1"/>
</dbReference>
<feature type="binding site" evidence="6">
    <location>
        <position position="83"/>
    </location>
    <ligand>
        <name>S-adenosyl-L-methionine</name>
        <dbReference type="ChEBI" id="CHEBI:59789"/>
    </ligand>
</feature>
<protein>
    <recommendedName>
        <fullName evidence="6">Ribosomal RNA small subunit methyltransferase G</fullName>
        <ecNumber evidence="6">2.1.1.-</ecNumber>
    </recommendedName>
    <alternativeName>
        <fullName evidence="6">16S rRNA 7-methylguanosine methyltransferase</fullName>
        <shortName evidence="6">16S rRNA m7G methyltransferase</shortName>
    </alternativeName>
</protein>
<dbReference type="CDD" id="cd02440">
    <property type="entry name" value="AdoMet_MTases"/>
    <property type="match status" value="1"/>
</dbReference>
<dbReference type="Pfam" id="PF02527">
    <property type="entry name" value="GidB"/>
    <property type="match status" value="1"/>
</dbReference>
<comment type="subcellular location">
    <subcellularLocation>
        <location evidence="6">Cytoplasm</location>
    </subcellularLocation>
</comment>
<dbReference type="SUPFAM" id="SSF53335">
    <property type="entry name" value="S-adenosyl-L-methionine-dependent methyltransferases"/>
    <property type="match status" value="1"/>
</dbReference>
<dbReference type="HAMAP" id="MF_00074">
    <property type="entry name" value="16SrRNA_methyltr_G"/>
    <property type="match status" value="1"/>
</dbReference>
<reference evidence="7" key="1">
    <citation type="submission" date="2020-10" db="EMBL/GenBank/DDBJ databases">
        <authorList>
            <person name="Gilroy R."/>
        </authorList>
    </citation>
    <scope>NUCLEOTIDE SEQUENCE</scope>
    <source>
        <strain evidence="7">2889</strain>
    </source>
</reference>
<comment type="function">
    <text evidence="6">Specifically methylates the N7 position of a guanine in 16S rRNA.</text>
</comment>
<keyword evidence="4 6" id="KW-0808">Transferase</keyword>
<evidence type="ECO:0000256" key="5">
    <source>
        <dbReference type="ARBA" id="ARBA00022691"/>
    </source>
</evidence>
<dbReference type="AlphaFoldDB" id="A0A9D9GYQ2"/>
<dbReference type="NCBIfam" id="TIGR00138">
    <property type="entry name" value="rsmG_gidB"/>
    <property type="match status" value="1"/>
</dbReference>
<keyword evidence="3 6" id="KW-0489">Methyltransferase</keyword>
<evidence type="ECO:0000256" key="3">
    <source>
        <dbReference type="ARBA" id="ARBA00022603"/>
    </source>
</evidence>
<keyword evidence="5 6" id="KW-0949">S-adenosyl-L-methionine</keyword>
<name>A0A9D9GYQ2_9BACT</name>
<keyword evidence="1 6" id="KW-0963">Cytoplasm</keyword>
<evidence type="ECO:0000256" key="2">
    <source>
        <dbReference type="ARBA" id="ARBA00022552"/>
    </source>
</evidence>
<proteinExistence type="inferred from homology"/>
<dbReference type="Gene3D" id="3.40.50.150">
    <property type="entry name" value="Vaccinia Virus protein VP39"/>
    <property type="match status" value="1"/>
</dbReference>
<dbReference type="Proteomes" id="UP000823612">
    <property type="component" value="Unassembled WGS sequence"/>
</dbReference>
<feature type="binding site" evidence="6">
    <location>
        <position position="88"/>
    </location>
    <ligand>
        <name>S-adenosyl-L-methionine</name>
        <dbReference type="ChEBI" id="CHEBI:59789"/>
    </ligand>
</feature>
<gene>
    <name evidence="6 7" type="primary">rsmG</name>
    <name evidence="7" type="ORF">IAB08_01530</name>
</gene>
<keyword evidence="2 6" id="KW-0698">rRNA processing</keyword>
<sequence length="241" mass="27620">MQTFGKEELFGKAEDLFPFFPGLDERQREQFREMFPLYKDWNSKINLVSRKDIDNLYMHHVLHSLAIAKVVKFEPEARILDVGTGGGFPGIPLAIMFPSAQFHLVDSIGKKIKVVQAVADALGLRNVQAEQCRAESLTSRYDFIVSRAVTRLPEFYGWVRNLVSKEQHHALPNGILYLKGGDVRAETAPFGRRVYVYDILDLFGIPKPPKRRPEAMEEEKPVQEQGLAEYFETKKVIYLSF</sequence>
<dbReference type="PANTHER" id="PTHR31760">
    <property type="entry name" value="S-ADENOSYL-L-METHIONINE-DEPENDENT METHYLTRANSFERASES SUPERFAMILY PROTEIN"/>
    <property type="match status" value="1"/>
</dbReference>
<dbReference type="GO" id="GO:0005829">
    <property type="term" value="C:cytosol"/>
    <property type="evidence" value="ECO:0007669"/>
    <property type="project" value="TreeGrafter"/>
</dbReference>
<reference evidence="7" key="2">
    <citation type="journal article" date="2021" name="PeerJ">
        <title>Extensive microbial diversity within the chicken gut microbiome revealed by metagenomics and culture.</title>
        <authorList>
            <person name="Gilroy R."/>
            <person name="Ravi A."/>
            <person name="Getino M."/>
            <person name="Pursley I."/>
            <person name="Horton D.L."/>
            <person name="Alikhan N.F."/>
            <person name="Baker D."/>
            <person name="Gharbi K."/>
            <person name="Hall N."/>
            <person name="Watson M."/>
            <person name="Adriaenssens E.M."/>
            <person name="Foster-Nyarko E."/>
            <person name="Jarju S."/>
            <person name="Secka A."/>
            <person name="Antonio M."/>
            <person name="Oren A."/>
            <person name="Chaudhuri R.R."/>
            <person name="La Ragione R."/>
            <person name="Hildebrand F."/>
            <person name="Pallen M.J."/>
        </authorList>
    </citation>
    <scope>NUCLEOTIDE SEQUENCE</scope>
    <source>
        <strain evidence="7">2889</strain>
    </source>
</reference>